<dbReference type="InterPro" id="IPR008775">
    <property type="entry name" value="Phytyl_CoA_dOase-like"/>
</dbReference>
<comment type="cofactor">
    <cofactor evidence="1">
        <name>Fe(2+)</name>
        <dbReference type="ChEBI" id="CHEBI:29033"/>
    </cofactor>
</comment>
<accession>A0A934SZ47</accession>
<evidence type="ECO:0000313" key="2">
    <source>
        <dbReference type="EMBL" id="MBK4738318.1"/>
    </source>
</evidence>
<comment type="caution">
    <text evidence="2">The sequence shown here is derived from an EMBL/GenBank/DDBJ whole genome shotgun (WGS) entry which is preliminary data.</text>
</comment>
<dbReference type="EMBL" id="JAEPBG010000019">
    <property type="protein sequence ID" value="MBK4738318.1"/>
    <property type="molecule type" value="Genomic_DNA"/>
</dbReference>
<dbReference type="Pfam" id="PF05721">
    <property type="entry name" value="PhyH"/>
    <property type="match status" value="1"/>
</dbReference>
<dbReference type="PANTHER" id="PTHR20883:SF48">
    <property type="entry name" value="ECTOINE DIOXYGENASE"/>
    <property type="match status" value="1"/>
</dbReference>
<protein>
    <submittedName>
        <fullName evidence="2">Phytanoyl-CoA dioxygenase family protein</fullName>
    </submittedName>
</protein>
<gene>
    <name evidence="2" type="ORF">JJB74_27160</name>
</gene>
<keyword evidence="2" id="KW-0560">Oxidoreductase</keyword>
<organism evidence="2 3">
    <name type="scientific">Noviherbaspirillum pedocola</name>
    <dbReference type="NCBI Taxonomy" id="2801341"/>
    <lineage>
        <taxon>Bacteria</taxon>
        <taxon>Pseudomonadati</taxon>
        <taxon>Pseudomonadota</taxon>
        <taxon>Betaproteobacteria</taxon>
        <taxon>Burkholderiales</taxon>
        <taxon>Oxalobacteraceae</taxon>
        <taxon>Noviherbaspirillum</taxon>
    </lineage>
</organism>
<dbReference type="RefSeq" id="WP_200597425.1">
    <property type="nucleotide sequence ID" value="NZ_JAEPBG010000019.1"/>
</dbReference>
<dbReference type="Proteomes" id="UP000622890">
    <property type="component" value="Unassembled WGS sequence"/>
</dbReference>
<evidence type="ECO:0000313" key="3">
    <source>
        <dbReference type="Proteomes" id="UP000622890"/>
    </source>
</evidence>
<evidence type="ECO:0000256" key="1">
    <source>
        <dbReference type="ARBA" id="ARBA00001954"/>
    </source>
</evidence>
<dbReference type="SUPFAM" id="SSF51197">
    <property type="entry name" value="Clavaminate synthase-like"/>
    <property type="match status" value="1"/>
</dbReference>
<keyword evidence="2" id="KW-0223">Dioxygenase</keyword>
<keyword evidence="3" id="KW-1185">Reference proteome</keyword>
<dbReference type="PANTHER" id="PTHR20883">
    <property type="entry name" value="PHYTANOYL-COA DIOXYGENASE DOMAIN CONTAINING 1"/>
    <property type="match status" value="1"/>
</dbReference>
<reference evidence="2" key="1">
    <citation type="submission" date="2021-01" db="EMBL/GenBank/DDBJ databases">
        <title>Genome sequence of strain Noviherbaspirillum sp. DKR-6.</title>
        <authorList>
            <person name="Chaudhary D.K."/>
        </authorList>
    </citation>
    <scope>NUCLEOTIDE SEQUENCE</scope>
    <source>
        <strain evidence="2">DKR-6</strain>
    </source>
</reference>
<dbReference type="GO" id="GO:0005506">
    <property type="term" value="F:iron ion binding"/>
    <property type="evidence" value="ECO:0007669"/>
    <property type="project" value="UniProtKB-ARBA"/>
</dbReference>
<dbReference type="Gene3D" id="2.60.120.620">
    <property type="entry name" value="q2cbj1_9rhob like domain"/>
    <property type="match status" value="1"/>
</dbReference>
<dbReference type="AlphaFoldDB" id="A0A934SZ47"/>
<sequence>MTLPSSPDFPASLLSAAQLARFHGDGYLLLPGFVADADCGRMLDVTRDHLHRAVPPIEYEAEVGYAGAPASLDAPGGRTARRLKAAWQRDPAYRDWAADARLVAILRQLFEEDPVLSLAHHNCIMTKHPDYGTATGWHRDIRYWSFTRPDLISVWLALGEENENNGALKFIPGSHRMPIAPEQMDALDFLRPEVPENRRLFTLGVTPELRRGDVVLFHSKLFHAARRNDSDRMKASVVFAYHGKSNPPLPGSRSAAAGEVAL</sequence>
<proteinExistence type="predicted"/>
<name>A0A934SZ47_9BURK</name>
<dbReference type="GO" id="GO:0016706">
    <property type="term" value="F:2-oxoglutarate-dependent dioxygenase activity"/>
    <property type="evidence" value="ECO:0007669"/>
    <property type="project" value="UniProtKB-ARBA"/>
</dbReference>